<dbReference type="AlphaFoldDB" id="A0A0B4EZX7"/>
<dbReference type="Proteomes" id="UP000031186">
    <property type="component" value="Unassembled WGS sequence"/>
</dbReference>
<dbReference type="InterPro" id="IPR013126">
    <property type="entry name" value="Hsp_70_fam"/>
</dbReference>
<evidence type="ECO:0000313" key="4">
    <source>
        <dbReference type="Proteomes" id="UP000031186"/>
    </source>
</evidence>
<sequence>MNPPRHDAPRYAVGGDSLIIGLDFGTTFSGVAYAYSTDPENIWTISDWPGGEDRLVPKAPSVLKYEDGSTTSFQWGYQLDLTRDANITELKLLLDPDQPRPYFISSNVQAEMARLPKGVMDVASDYMRVMLQHAVKQIEKEVMDRSILDNYQKKFVLTVPAVWSDKAKDLTLRAARNAGISPVSMITEPEAASLYTMYSNGDIIVICDAGGGTVDLVSYEIQSLDPFELKALTAPSGGLCGSLMLNKRFEDEVLQAVGDEAYVKLKKTDAYRSALKEFDTVVKIAFRGKNDPDRFVSFPMADLKDNTAAGLVKNAMALSGSTMFRIFDPIIREIDKLVSDQVTRVRLERLQLGDTTKASVKVGESRQSSWLVALEPVTT</sequence>
<dbReference type="CDD" id="cd10170">
    <property type="entry name" value="ASKHA_NBD_HSP70"/>
    <property type="match status" value="1"/>
</dbReference>
<dbReference type="InterPro" id="IPR043129">
    <property type="entry name" value="ATPase_NBD"/>
</dbReference>
<organism evidence="3 4">
    <name type="scientific">Metarhizium anisopliae (strain ARSEF 549)</name>
    <dbReference type="NCBI Taxonomy" id="3151832"/>
    <lineage>
        <taxon>Eukaryota</taxon>
        <taxon>Fungi</taxon>
        <taxon>Dikarya</taxon>
        <taxon>Ascomycota</taxon>
        <taxon>Pezizomycotina</taxon>
        <taxon>Sordariomycetes</taxon>
        <taxon>Hypocreomycetidae</taxon>
        <taxon>Hypocreales</taxon>
        <taxon>Clavicipitaceae</taxon>
        <taxon>Metarhizium</taxon>
    </lineage>
</organism>
<comment type="caution">
    <text evidence="3">The sequence shown here is derived from an EMBL/GenBank/DDBJ whole genome shotgun (WGS) entry which is preliminary data.</text>
</comment>
<dbReference type="PRINTS" id="PR00301">
    <property type="entry name" value="HEATSHOCK70"/>
</dbReference>
<evidence type="ECO:0000256" key="2">
    <source>
        <dbReference type="ARBA" id="ARBA00022840"/>
    </source>
</evidence>
<dbReference type="Gene3D" id="3.30.420.40">
    <property type="match status" value="1"/>
</dbReference>
<dbReference type="HOGENOM" id="CLU_009958_6_0_1"/>
<name>A0A0B4EZX7_METAF</name>
<keyword evidence="2" id="KW-0067">ATP-binding</keyword>
<protein>
    <submittedName>
        <fullName evidence="3">Hsp70 family protein</fullName>
    </submittedName>
</protein>
<dbReference type="GO" id="GO:0140662">
    <property type="term" value="F:ATP-dependent protein folding chaperone"/>
    <property type="evidence" value="ECO:0007669"/>
    <property type="project" value="InterPro"/>
</dbReference>
<dbReference type="VEuPathDB" id="FungiDB:MAN_10860"/>
<keyword evidence="1" id="KW-0547">Nucleotide-binding</keyword>
<dbReference type="PANTHER" id="PTHR14187:SF82">
    <property type="entry name" value="FAMILY CHAPERONE, PUTATIVE (AFU_ORTHOLOGUE AFUA_7G08575)-RELATED"/>
    <property type="match status" value="1"/>
</dbReference>
<dbReference type="Pfam" id="PF00012">
    <property type="entry name" value="HSP70"/>
    <property type="match status" value="1"/>
</dbReference>
<feature type="non-terminal residue" evidence="3">
    <location>
        <position position="1"/>
    </location>
</feature>
<keyword evidence="4" id="KW-1185">Reference proteome</keyword>
<dbReference type="EMBL" id="AZNF01000038">
    <property type="protein sequence ID" value="KID59176.1"/>
    <property type="molecule type" value="Genomic_DNA"/>
</dbReference>
<evidence type="ECO:0000256" key="1">
    <source>
        <dbReference type="ARBA" id="ARBA00022741"/>
    </source>
</evidence>
<reference evidence="3 4" key="1">
    <citation type="journal article" date="2014" name="Proc. Natl. Acad. Sci. U.S.A.">
        <title>Trajectory and genomic determinants of fungal-pathogen speciation and host adaptation.</title>
        <authorList>
            <person name="Hu X."/>
            <person name="Xiao G."/>
            <person name="Zheng P."/>
            <person name="Shang Y."/>
            <person name="Su Y."/>
            <person name="Zhang X."/>
            <person name="Liu X."/>
            <person name="Zhan S."/>
            <person name="St Leger R.J."/>
            <person name="Wang C."/>
        </authorList>
    </citation>
    <scope>NUCLEOTIDE SEQUENCE [LARGE SCALE GENOMIC DNA]</scope>
    <source>
        <strain evidence="3 4">ARSEF 549</strain>
    </source>
</reference>
<dbReference type="PANTHER" id="PTHR14187">
    <property type="entry name" value="ALPHA KINASE/ELONGATION FACTOR 2 KINASE"/>
    <property type="match status" value="1"/>
</dbReference>
<accession>A0A0B4EZX7</accession>
<dbReference type="SUPFAM" id="SSF53067">
    <property type="entry name" value="Actin-like ATPase domain"/>
    <property type="match status" value="2"/>
</dbReference>
<dbReference type="GO" id="GO:0005524">
    <property type="term" value="F:ATP binding"/>
    <property type="evidence" value="ECO:0007669"/>
    <property type="project" value="UniProtKB-KW"/>
</dbReference>
<gene>
    <name evidence="3" type="ORF">MAN_10860</name>
</gene>
<evidence type="ECO:0000313" key="3">
    <source>
        <dbReference type="EMBL" id="KID59176.1"/>
    </source>
</evidence>
<proteinExistence type="predicted"/>